<feature type="domain" description="C-JID" evidence="3">
    <location>
        <begin position="491"/>
        <end position="638"/>
    </location>
</feature>
<evidence type="ECO:0000313" key="6">
    <source>
        <dbReference type="Proteomes" id="UP001386955"/>
    </source>
</evidence>
<sequence>MSSSKATGYGDRQSFPWSHVSLGSRIIIISRDSRILQHYRVDEVYNVQLLNRNKALQLLCRKAFKSDDIVEDYEKLAYDVLKYANGLPLAIKVLGSFLFDREVSEWRSALSRLEENPNKDIMDVLRISFDGLEEIEKETFLDIACFFSKGYLKEQVNRFLSYREFYPDISMEVLIEKSLISCTTIGMIEMHDVLKELGRSIVREKSPKEPGKWSRLWDKKDFSSIMIENKRLPNLRNLDLSHSKNLIEMPDLRGFPHLVCLTLEGCAEILKIHPSISMLRELTHLNLGDCKNLVVNLNVISGISSLTHLNLKGCSRLLNTELSPSIRKKKHLEKVNKNKSAIKLSTSSVHNKKPEDSFGLLLPYLSNFQLYNLDLSFCKLLRIPETIGDLHSLEHLNLGGDKFVTLPTTIKQLSKLRILNLEHCKRLKYLPNLARKENTIDKGFSALYVFDCPNLSDVEHCYRVAFSWMMQNLEVYMQSSLLNGSANIVTPETQIPRWFSEQNEGSSISMDMSTVMEDPTWIGVVCCAVFVAHNDPTTLSKKKDLYANIGFGVRNKLNNGRISSMSPILFDRELVTVDFYHLLINLFTRETIIHLVSESSNGMLDHDHMEFASFIHHPPGLHLEVKSCGYCWLFEEDLQQ</sequence>
<dbReference type="GO" id="GO:0006952">
    <property type="term" value="P:defense response"/>
    <property type="evidence" value="ECO:0007669"/>
    <property type="project" value="InterPro"/>
</dbReference>
<dbReference type="PANTHER" id="PTHR11017:SF259">
    <property type="entry name" value="ADP-RIBOSYL CYCLASE_CYCLIC ADP-RIBOSE HYDROLASE"/>
    <property type="match status" value="1"/>
</dbReference>
<dbReference type="PRINTS" id="PR00364">
    <property type="entry name" value="DISEASERSIST"/>
</dbReference>
<dbReference type="SUPFAM" id="SSF52540">
    <property type="entry name" value="P-loop containing nucleoside triphosphate hydrolases"/>
    <property type="match status" value="1"/>
</dbReference>
<reference evidence="5 6" key="1">
    <citation type="submission" date="2024-01" db="EMBL/GenBank/DDBJ databases">
        <title>The genomes of 5 underutilized Papilionoideae crops provide insights into root nodulation and disease resistanc.</title>
        <authorList>
            <person name="Jiang F."/>
        </authorList>
    </citation>
    <scope>NUCLEOTIDE SEQUENCE [LARGE SCALE GENOMIC DNA]</scope>
    <source>
        <strain evidence="5">DUOXIRENSHENG_FW03</strain>
        <tissue evidence="5">Leaves</tissue>
    </source>
</reference>
<evidence type="ECO:0000259" key="3">
    <source>
        <dbReference type="Pfam" id="PF20160"/>
    </source>
</evidence>
<protein>
    <submittedName>
        <fullName evidence="5">Uncharacterized protein</fullName>
    </submittedName>
</protein>
<proteinExistence type="predicted"/>
<dbReference type="InterPro" id="IPR001611">
    <property type="entry name" value="Leu-rich_rpt"/>
</dbReference>
<organism evidence="5 6">
    <name type="scientific">Psophocarpus tetragonolobus</name>
    <name type="common">Winged bean</name>
    <name type="synonym">Dolichos tetragonolobus</name>
    <dbReference type="NCBI Taxonomy" id="3891"/>
    <lineage>
        <taxon>Eukaryota</taxon>
        <taxon>Viridiplantae</taxon>
        <taxon>Streptophyta</taxon>
        <taxon>Embryophyta</taxon>
        <taxon>Tracheophyta</taxon>
        <taxon>Spermatophyta</taxon>
        <taxon>Magnoliopsida</taxon>
        <taxon>eudicotyledons</taxon>
        <taxon>Gunneridae</taxon>
        <taxon>Pentapetalae</taxon>
        <taxon>rosids</taxon>
        <taxon>fabids</taxon>
        <taxon>Fabales</taxon>
        <taxon>Fabaceae</taxon>
        <taxon>Papilionoideae</taxon>
        <taxon>50 kb inversion clade</taxon>
        <taxon>NPAAA clade</taxon>
        <taxon>indigoferoid/millettioid clade</taxon>
        <taxon>Phaseoleae</taxon>
        <taxon>Psophocarpus</taxon>
    </lineage>
</organism>
<dbReference type="Pfam" id="PF20160">
    <property type="entry name" value="C-JID"/>
    <property type="match status" value="1"/>
</dbReference>
<evidence type="ECO:0000256" key="1">
    <source>
        <dbReference type="ARBA" id="ARBA00022614"/>
    </source>
</evidence>
<evidence type="ECO:0000313" key="5">
    <source>
        <dbReference type="EMBL" id="KAK7405388.1"/>
    </source>
</evidence>
<dbReference type="SUPFAM" id="SSF52058">
    <property type="entry name" value="L domain-like"/>
    <property type="match status" value="1"/>
</dbReference>
<keyword evidence="2" id="KW-0677">Repeat</keyword>
<dbReference type="InterPro" id="IPR058192">
    <property type="entry name" value="WHD_ROQ1-like"/>
</dbReference>
<evidence type="ECO:0000256" key="2">
    <source>
        <dbReference type="ARBA" id="ARBA00022737"/>
    </source>
</evidence>
<accession>A0AAN9SSI8</accession>
<dbReference type="Gene3D" id="1.10.8.430">
    <property type="entry name" value="Helical domain of apoptotic protease-activating factors"/>
    <property type="match status" value="1"/>
</dbReference>
<dbReference type="InterPro" id="IPR032675">
    <property type="entry name" value="LRR_dom_sf"/>
</dbReference>
<dbReference type="GO" id="GO:0061809">
    <property type="term" value="F:NAD+ nucleosidase activity, cyclic ADP-ribose generating"/>
    <property type="evidence" value="ECO:0007669"/>
    <property type="project" value="UniProtKB-EC"/>
</dbReference>
<dbReference type="EMBL" id="JAYMYS010000002">
    <property type="protein sequence ID" value="KAK7405388.1"/>
    <property type="molecule type" value="Genomic_DNA"/>
</dbReference>
<dbReference type="PANTHER" id="PTHR11017">
    <property type="entry name" value="LEUCINE-RICH REPEAT-CONTAINING PROTEIN"/>
    <property type="match status" value="1"/>
</dbReference>
<keyword evidence="6" id="KW-1185">Reference proteome</keyword>
<dbReference type="Pfam" id="PF23282">
    <property type="entry name" value="WHD_ROQ1"/>
    <property type="match status" value="1"/>
</dbReference>
<dbReference type="InterPro" id="IPR036390">
    <property type="entry name" value="WH_DNA-bd_sf"/>
</dbReference>
<keyword evidence="1" id="KW-0433">Leucine-rich repeat</keyword>
<dbReference type="Gene3D" id="3.80.10.10">
    <property type="entry name" value="Ribonuclease Inhibitor"/>
    <property type="match status" value="2"/>
</dbReference>
<name>A0AAN9SSI8_PSOTE</name>
<dbReference type="InterPro" id="IPR027417">
    <property type="entry name" value="P-loop_NTPase"/>
</dbReference>
<dbReference type="InterPro" id="IPR044974">
    <property type="entry name" value="Disease_R_plants"/>
</dbReference>
<gene>
    <name evidence="5" type="ORF">VNO78_06645</name>
</gene>
<dbReference type="InterPro" id="IPR045344">
    <property type="entry name" value="C-JID"/>
</dbReference>
<dbReference type="Pfam" id="PF13855">
    <property type="entry name" value="LRR_8"/>
    <property type="match status" value="1"/>
</dbReference>
<comment type="caution">
    <text evidence="5">The sequence shown here is derived from an EMBL/GenBank/DDBJ whole genome shotgun (WGS) entry which is preliminary data.</text>
</comment>
<dbReference type="SUPFAM" id="SSF46785">
    <property type="entry name" value="Winged helix' DNA-binding domain"/>
    <property type="match status" value="1"/>
</dbReference>
<dbReference type="AlphaFoldDB" id="A0AAN9SSI8"/>
<dbReference type="GO" id="GO:0043531">
    <property type="term" value="F:ADP binding"/>
    <property type="evidence" value="ECO:0007669"/>
    <property type="project" value="InterPro"/>
</dbReference>
<feature type="domain" description="Disease resistance protein Roq1-like winged-helix" evidence="4">
    <location>
        <begin position="134"/>
        <end position="206"/>
    </location>
</feature>
<dbReference type="Proteomes" id="UP001386955">
    <property type="component" value="Unassembled WGS sequence"/>
</dbReference>
<dbReference type="InterPro" id="IPR042197">
    <property type="entry name" value="Apaf_helical"/>
</dbReference>
<evidence type="ECO:0000259" key="4">
    <source>
        <dbReference type="Pfam" id="PF23282"/>
    </source>
</evidence>